<feature type="transmembrane region" description="Helical" evidence="1">
    <location>
        <begin position="254"/>
        <end position="274"/>
    </location>
</feature>
<dbReference type="Proteomes" id="UP000254919">
    <property type="component" value="Unassembled WGS sequence"/>
</dbReference>
<feature type="transmembrane region" description="Helical" evidence="1">
    <location>
        <begin position="182"/>
        <end position="205"/>
    </location>
</feature>
<evidence type="ECO:0000313" key="3">
    <source>
        <dbReference type="Proteomes" id="UP000254919"/>
    </source>
</evidence>
<dbReference type="AlphaFoldDB" id="A0A379MW94"/>
<proteinExistence type="predicted"/>
<dbReference type="InterPro" id="IPR007272">
    <property type="entry name" value="Sulf_transp_TsuA/YedE"/>
</dbReference>
<feature type="transmembrane region" description="Helical" evidence="1">
    <location>
        <begin position="280"/>
        <end position="308"/>
    </location>
</feature>
<reference evidence="2 3" key="1">
    <citation type="submission" date="2018-06" db="EMBL/GenBank/DDBJ databases">
        <authorList>
            <consortium name="Pathogen Informatics"/>
            <person name="Doyle S."/>
        </authorList>
    </citation>
    <scope>NUCLEOTIDE SEQUENCE [LARGE SCALE GENOMIC DNA]</scope>
    <source>
        <strain evidence="2 3">NCTC13291</strain>
    </source>
</reference>
<feature type="transmembrane region" description="Helical" evidence="1">
    <location>
        <begin position="78"/>
        <end position="97"/>
    </location>
</feature>
<evidence type="ECO:0000313" key="2">
    <source>
        <dbReference type="EMBL" id="SUE38659.1"/>
    </source>
</evidence>
<dbReference type="EMBL" id="UGVN01000001">
    <property type="protein sequence ID" value="SUE38659.1"/>
    <property type="molecule type" value="Genomic_DNA"/>
</dbReference>
<dbReference type="Pfam" id="PF04143">
    <property type="entry name" value="Sulf_transp"/>
    <property type="match status" value="1"/>
</dbReference>
<feature type="transmembrane region" description="Helical" evidence="1">
    <location>
        <begin position="149"/>
        <end position="170"/>
    </location>
</feature>
<sequence>MISLASIAFDFLICILAFWFGYSANRGGTCLVVAAHELQQRRRPRMFVGFVAASAAAGLIAIPLAWSGTLNATLPLSTSVNGLVIIGAIAFGLGALINDTCLLGSLARLGDGEMRLLALPAGLAIGILAADLGRFGPVATWPSFIARPSVPGGATLLALGVVLGLAAIFVSRKTAPQRRQNWAFGASMIGLGMTGGLLYALSPAWTFADLIQRGLPLRMSPTGEVALVAVIASVAGAITASVRQGRLRFQRPTLAGILRSIAGGALMGIGIGLIPGGNDALILAAMPTLSPGGIVAYLVMTTTIVFGFEARDRLARSGASGQGKK</sequence>
<name>A0A379MW94_9PROT</name>
<organism evidence="2 3">
    <name type="scientific">Roseomonas mucosa</name>
    <dbReference type="NCBI Taxonomy" id="207340"/>
    <lineage>
        <taxon>Bacteria</taxon>
        <taxon>Pseudomonadati</taxon>
        <taxon>Pseudomonadota</taxon>
        <taxon>Alphaproteobacteria</taxon>
        <taxon>Acetobacterales</taxon>
        <taxon>Roseomonadaceae</taxon>
        <taxon>Roseomonas</taxon>
    </lineage>
</organism>
<accession>A0A379MW94</accession>
<feature type="transmembrane region" description="Helical" evidence="1">
    <location>
        <begin position="225"/>
        <end position="242"/>
    </location>
</feature>
<feature type="transmembrane region" description="Helical" evidence="1">
    <location>
        <begin position="6"/>
        <end position="25"/>
    </location>
</feature>
<gene>
    <name evidence="2" type="ORF">NCTC13291_00790</name>
</gene>
<feature type="transmembrane region" description="Helical" evidence="1">
    <location>
        <begin position="117"/>
        <end position="137"/>
    </location>
</feature>
<keyword evidence="1" id="KW-1133">Transmembrane helix</keyword>
<keyword evidence="1" id="KW-0472">Membrane</keyword>
<keyword evidence="1" id="KW-0812">Transmembrane</keyword>
<feature type="transmembrane region" description="Helical" evidence="1">
    <location>
        <begin position="46"/>
        <end position="66"/>
    </location>
</feature>
<protein>
    <submittedName>
        <fullName evidence="2">Predicted transporter component</fullName>
    </submittedName>
</protein>
<evidence type="ECO:0000256" key="1">
    <source>
        <dbReference type="SAM" id="Phobius"/>
    </source>
</evidence>